<dbReference type="Pfam" id="PF00293">
    <property type="entry name" value="NUDIX"/>
    <property type="match status" value="1"/>
</dbReference>
<accession>A0ABT6N5U7</accession>
<proteinExistence type="predicted"/>
<keyword evidence="7" id="KW-1185">Reference proteome</keyword>
<protein>
    <submittedName>
        <fullName evidence="6">NUDIX domain-containing protein</fullName>
    </submittedName>
</protein>
<dbReference type="PANTHER" id="PTHR12629:SF0">
    <property type="entry name" value="DIPHOSPHOINOSITOL-POLYPHOSPHATE DIPHOSPHATASE"/>
    <property type="match status" value="1"/>
</dbReference>
<evidence type="ECO:0000256" key="3">
    <source>
        <dbReference type="ARBA" id="ARBA00022801"/>
    </source>
</evidence>
<dbReference type="PROSITE" id="PS51462">
    <property type="entry name" value="NUDIX"/>
    <property type="match status" value="1"/>
</dbReference>
<comment type="cofactor">
    <cofactor evidence="1">
        <name>Mg(2+)</name>
        <dbReference type="ChEBI" id="CHEBI:18420"/>
    </cofactor>
</comment>
<dbReference type="PANTHER" id="PTHR12629">
    <property type="entry name" value="DIPHOSPHOINOSITOL POLYPHOSPHATE PHOSPHOHYDROLASE"/>
    <property type="match status" value="1"/>
</dbReference>
<feature type="domain" description="Nudix hydrolase" evidence="5">
    <location>
        <begin position="1"/>
        <end position="135"/>
    </location>
</feature>
<evidence type="ECO:0000313" key="6">
    <source>
        <dbReference type="EMBL" id="MDH7640481.1"/>
    </source>
</evidence>
<dbReference type="Proteomes" id="UP001160625">
    <property type="component" value="Unassembled WGS sequence"/>
</dbReference>
<sequence length="137" mass="15577">MTIKQVAALPYRMGFDGRPEVMLITSRSDDRHWLPPKGHLIDGLEPHNAAAQEAHEEAGVIGEISERPIGAYRAQKIRTNGQSDDLEIALYPMRFVRREADWPEKGQRAILWFDPQDAARAVREAGLSRLLSEFRPF</sequence>
<reference evidence="6" key="1">
    <citation type="submission" date="2023-04" db="EMBL/GenBank/DDBJ databases">
        <title>Sphingomonas sp. MAHUQ-71 isolated from rice field.</title>
        <authorList>
            <person name="Huq M.A."/>
        </authorList>
    </citation>
    <scope>NUCLEOTIDE SEQUENCE</scope>
    <source>
        <strain evidence="6">MAHUQ-71</strain>
    </source>
</reference>
<dbReference type="Gene3D" id="3.90.79.10">
    <property type="entry name" value="Nucleoside Triphosphate Pyrophosphohydrolase"/>
    <property type="match status" value="1"/>
</dbReference>
<dbReference type="CDD" id="cd04666">
    <property type="entry name" value="NUDIX_DIPP2_like_Nudt4"/>
    <property type="match status" value="1"/>
</dbReference>
<dbReference type="InterPro" id="IPR015797">
    <property type="entry name" value="NUDIX_hydrolase-like_dom_sf"/>
</dbReference>
<dbReference type="SUPFAM" id="SSF55811">
    <property type="entry name" value="Nudix"/>
    <property type="match status" value="1"/>
</dbReference>
<comment type="caution">
    <text evidence="6">The sequence shown here is derived from an EMBL/GenBank/DDBJ whole genome shotgun (WGS) entry which is preliminary data.</text>
</comment>
<organism evidence="6 7">
    <name type="scientific">Sphingomonas oryzagri</name>
    <dbReference type="NCBI Taxonomy" id="3042314"/>
    <lineage>
        <taxon>Bacteria</taxon>
        <taxon>Pseudomonadati</taxon>
        <taxon>Pseudomonadota</taxon>
        <taxon>Alphaproteobacteria</taxon>
        <taxon>Sphingomonadales</taxon>
        <taxon>Sphingomonadaceae</taxon>
        <taxon>Sphingomonas</taxon>
    </lineage>
</organism>
<evidence type="ECO:0000256" key="1">
    <source>
        <dbReference type="ARBA" id="ARBA00001946"/>
    </source>
</evidence>
<dbReference type="InterPro" id="IPR000086">
    <property type="entry name" value="NUDIX_hydrolase_dom"/>
</dbReference>
<evidence type="ECO:0000259" key="5">
    <source>
        <dbReference type="PROSITE" id="PS51462"/>
    </source>
</evidence>
<evidence type="ECO:0000256" key="4">
    <source>
        <dbReference type="ARBA" id="ARBA00022842"/>
    </source>
</evidence>
<evidence type="ECO:0000313" key="7">
    <source>
        <dbReference type="Proteomes" id="UP001160625"/>
    </source>
</evidence>
<dbReference type="InterPro" id="IPR047198">
    <property type="entry name" value="DDP-like_NUDIX"/>
</dbReference>
<name>A0ABT6N5U7_9SPHN</name>
<keyword evidence="4" id="KW-0460">Magnesium</keyword>
<keyword evidence="2" id="KW-0479">Metal-binding</keyword>
<dbReference type="RefSeq" id="WP_281045845.1">
    <property type="nucleotide sequence ID" value="NZ_JARYGZ010000003.1"/>
</dbReference>
<keyword evidence="3" id="KW-0378">Hydrolase</keyword>
<gene>
    <name evidence="6" type="ORF">QGN17_17240</name>
</gene>
<dbReference type="EMBL" id="JARYGZ010000003">
    <property type="protein sequence ID" value="MDH7640481.1"/>
    <property type="molecule type" value="Genomic_DNA"/>
</dbReference>
<evidence type="ECO:0000256" key="2">
    <source>
        <dbReference type="ARBA" id="ARBA00022723"/>
    </source>
</evidence>